<protein>
    <submittedName>
        <fullName evidence="1">Putative LOC101236095 [Hydra vulgaris]</fullName>
    </submittedName>
</protein>
<dbReference type="EMBL" id="HACA01009685">
    <property type="protein sequence ID" value="CDW27046.1"/>
    <property type="molecule type" value="Transcribed_RNA"/>
</dbReference>
<reference evidence="1" key="1">
    <citation type="submission" date="2014-05" db="EMBL/GenBank/DDBJ databases">
        <authorList>
            <person name="Chronopoulou M."/>
        </authorList>
    </citation>
    <scope>NUCLEOTIDE SEQUENCE</scope>
    <source>
        <tissue evidence="1">Whole organism</tissue>
    </source>
</reference>
<sequence length="142" mass="16675">MLVKIIESFRKNGRNNIKRYLMKLSHQLWYFTNEAAALSFFNDDVDQEAKEKMVINFKNKNISGHGTRYVTSNEGFVGSWFDKKICYFNRSKKWHCFPVSKLKIILFVKLHLYGIVILLGLKPTKISILRAVNVMAEIYFES</sequence>
<organism evidence="1">
    <name type="scientific">Lepeophtheirus salmonis</name>
    <name type="common">Salmon louse</name>
    <name type="synonym">Caligus salmonis</name>
    <dbReference type="NCBI Taxonomy" id="72036"/>
    <lineage>
        <taxon>Eukaryota</taxon>
        <taxon>Metazoa</taxon>
        <taxon>Ecdysozoa</taxon>
        <taxon>Arthropoda</taxon>
        <taxon>Crustacea</taxon>
        <taxon>Multicrustacea</taxon>
        <taxon>Hexanauplia</taxon>
        <taxon>Copepoda</taxon>
        <taxon>Siphonostomatoida</taxon>
        <taxon>Caligidae</taxon>
        <taxon>Lepeophtheirus</taxon>
    </lineage>
</organism>
<dbReference type="AlphaFoldDB" id="A0A0K2TNP6"/>
<accession>A0A0K2TNP6</accession>
<proteinExistence type="predicted"/>
<name>A0A0K2TNP6_LEPSM</name>
<evidence type="ECO:0000313" key="1">
    <source>
        <dbReference type="EMBL" id="CDW27046.1"/>
    </source>
</evidence>